<evidence type="ECO:0000313" key="9">
    <source>
        <dbReference type="EMBL" id="GAN53531.1"/>
    </source>
</evidence>
<dbReference type="Proteomes" id="UP000032679">
    <property type="component" value="Unassembled WGS sequence"/>
</dbReference>
<dbReference type="PANTHER" id="PTHR42829">
    <property type="entry name" value="NADH-UBIQUINONE OXIDOREDUCTASE CHAIN 5"/>
    <property type="match status" value="1"/>
</dbReference>
<feature type="transmembrane region" description="Helical" evidence="6">
    <location>
        <begin position="448"/>
        <end position="468"/>
    </location>
</feature>
<feature type="transmembrane region" description="Helical" evidence="6">
    <location>
        <begin position="306"/>
        <end position="328"/>
    </location>
</feature>
<comment type="subcellular location">
    <subcellularLocation>
        <location evidence="1">Endomembrane system</location>
        <topology evidence="1">Multi-pass membrane protein</topology>
    </subcellularLocation>
    <subcellularLocation>
        <location evidence="5">Membrane</location>
        <topology evidence="5">Multi-pass membrane protein</topology>
    </subcellularLocation>
</comment>
<evidence type="ECO:0000256" key="6">
    <source>
        <dbReference type="SAM" id="Phobius"/>
    </source>
</evidence>
<dbReference type="STRING" id="1231623.Tasa_010_078"/>
<accession>A0A0D6MJ67</accession>
<feature type="domain" description="NADH:quinone oxidoreductase/Mrp antiporter transmembrane" evidence="7">
    <location>
        <begin position="137"/>
        <end position="422"/>
    </location>
</feature>
<evidence type="ECO:0000313" key="10">
    <source>
        <dbReference type="Proteomes" id="UP000032679"/>
    </source>
</evidence>
<feature type="transmembrane region" description="Helical" evidence="6">
    <location>
        <begin position="498"/>
        <end position="518"/>
    </location>
</feature>
<organism evidence="9 10">
    <name type="scientific">Tanticharoenia sakaeratensis NBRC 103193</name>
    <dbReference type="NCBI Taxonomy" id="1231623"/>
    <lineage>
        <taxon>Bacteria</taxon>
        <taxon>Pseudomonadati</taxon>
        <taxon>Pseudomonadota</taxon>
        <taxon>Alphaproteobacteria</taxon>
        <taxon>Acetobacterales</taxon>
        <taxon>Acetobacteraceae</taxon>
        <taxon>Tanticharoenia</taxon>
    </lineage>
</organism>
<proteinExistence type="predicted"/>
<dbReference type="GO" id="GO:0008137">
    <property type="term" value="F:NADH dehydrogenase (ubiquinone) activity"/>
    <property type="evidence" value="ECO:0007669"/>
    <property type="project" value="InterPro"/>
</dbReference>
<dbReference type="GO" id="GO:0015990">
    <property type="term" value="P:electron transport coupled proton transport"/>
    <property type="evidence" value="ECO:0007669"/>
    <property type="project" value="TreeGrafter"/>
</dbReference>
<dbReference type="GO" id="GO:0012505">
    <property type="term" value="C:endomembrane system"/>
    <property type="evidence" value="ECO:0007669"/>
    <property type="project" value="UniProtKB-SubCell"/>
</dbReference>
<dbReference type="InterPro" id="IPR003945">
    <property type="entry name" value="NU5C-like"/>
</dbReference>
<evidence type="ECO:0000259" key="7">
    <source>
        <dbReference type="Pfam" id="PF00361"/>
    </source>
</evidence>
<keyword evidence="10" id="KW-1185">Reference proteome</keyword>
<dbReference type="InterPro" id="IPR001750">
    <property type="entry name" value="ND/Mrp_TM"/>
</dbReference>
<evidence type="ECO:0000256" key="1">
    <source>
        <dbReference type="ARBA" id="ARBA00004127"/>
    </source>
</evidence>
<dbReference type="PRINTS" id="PR01434">
    <property type="entry name" value="NADHDHGNASE5"/>
</dbReference>
<dbReference type="InterPro" id="IPR018393">
    <property type="entry name" value="NADHpl_OxRdtase_5_subgr"/>
</dbReference>
<feature type="transmembrane region" description="Helical" evidence="6">
    <location>
        <begin position="272"/>
        <end position="294"/>
    </location>
</feature>
<gene>
    <name evidence="9" type="ORF">Tasa_010_078</name>
</gene>
<feature type="transmembrane region" description="Helical" evidence="6">
    <location>
        <begin position="248"/>
        <end position="266"/>
    </location>
</feature>
<comment type="caution">
    <text evidence="9">The sequence shown here is derived from an EMBL/GenBank/DDBJ whole genome shotgun (WGS) entry which is preliminary data.</text>
</comment>
<evidence type="ECO:0000256" key="4">
    <source>
        <dbReference type="ARBA" id="ARBA00023136"/>
    </source>
</evidence>
<feature type="transmembrane region" description="Helical" evidence="6">
    <location>
        <begin position="374"/>
        <end position="396"/>
    </location>
</feature>
<dbReference type="NCBIfam" id="NF005141">
    <property type="entry name" value="PRK06590.1"/>
    <property type="match status" value="1"/>
</dbReference>
<evidence type="ECO:0000256" key="5">
    <source>
        <dbReference type="RuleBase" id="RU000320"/>
    </source>
</evidence>
<dbReference type="PANTHER" id="PTHR42829:SF2">
    <property type="entry name" value="NADH-UBIQUINONE OXIDOREDUCTASE CHAIN 5"/>
    <property type="match status" value="1"/>
</dbReference>
<keyword evidence="2 5" id="KW-0812">Transmembrane</keyword>
<sequence>MGGMLLPMVIAFPLAGSIILLLSAGEMPRRATQLIGPGSVGLSALCALFLASSFLSDPPVSGSFHVVLWHWLTLPGFAAQIALSLDQLSLVMMLVVSCIGFLILVYAAAYMDDDADICRFFAYMTLFVASMLLLVLASDLLALYVGWEGVGLCSYLLVGFWYGELNNALAARKAFVVTRIGDALLFVGLTLIATDVGTLDIPTVLHTIHAGPQTTLGCLLLLGGAMAKSAQVPFQTWLPDAMAGPTPVSALIHAATMVTAGVYMIARLHDLFLASPFTMVACAIVGTVTLLLAAGSALTQTDIKRVLAYSTMSQLGYMYLALGCGSWQGAIFHLVTHAFFKALLFMGAGAVILRMHHEQDMFRMGGLKADMPGVFYAFLAGSVALAGLPLISAGYFSKELILSNAWNLSPLLWFGALSGAFMTALYTFRCVFLTFFGTARGHAHGHTGLAMAIPMSILAVLAIFGGYMQTPAEIGGINMFANLLSPVFGPMREVGGTGLLLIGSLVPIIGVALAWTIWKPRDAVPAPANHPVQQVMRANWGFDAIYNWLLVHPYFTLGALNRRDGLDRISDGITWVMHGGSQVLARMQSGQVRRYAGWIAAGTVIALCLAI</sequence>
<dbReference type="GO" id="GO:0003954">
    <property type="term" value="F:NADH dehydrogenase activity"/>
    <property type="evidence" value="ECO:0007669"/>
    <property type="project" value="TreeGrafter"/>
</dbReference>
<dbReference type="EMBL" id="BALE01000010">
    <property type="protein sequence ID" value="GAN53531.1"/>
    <property type="molecule type" value="Genomic_DNA"/>
</dbReference>
<feature type="transmembrane region" description="Helical" evidence="6">
    <location>
        <begin position="120"/>
        <end position="138"/>
    </location>
</feature>
<evidence type="ECO:0000256" key="2">
    <source>
        <dbReference type="ARBA" id="ARBA00022692"/>
    </source>
</evidence>
<dbReference type="Gene3D" id="1.20.5.2700">
    <property type="match status" value="1"/>
</dbReference>
<feature type="transmembrane region" description="Helical" evidence="6">
    <location>
        <begin position="144"/>
        <end position="162"/>
    </location>
</feature>
<feature type="transmembrane region" description="Helical" evidence="6">
    <location>
        <begin position="334"/>
        <end position="353"/>
    </location>
</feature>
<dbReference type="GO" id="GO:0042773">
    <property type="term" value="P:ATP synthesis coupled electron transport"/>
    <property type="evidence" value="ECO:0007669"/>
    <property type="project" value="InterPro"/>
</dbReference>
<feature type="transmembrane region" description="Helical" evidence="6">
    <location>
        <begin position="34"/>
        <end position="54"/>
    </location>
</feature>
<dbReference type="NCBIfam" id="TIGR01974">
    <property type="entry name" value="NDH_I_L"/>
    <property type="match status" value="1"/>
</dbReference>
<reference evidence="9 10" key="1">
    <citation type="submission" date="2012-10" db="EMBL/GenBank/DDBJ databases">
        <title>Genome sequencing of Tanticharoenia sakaeratensis NBRC 103193.</title>
        <authorList>
            <person name="Azuma Y."/>
            <person name="Hadano H."/>
            <person name="Hirakawa H."/>
            <person name="Matsushita K."/>
        </authorList>
    </citation>
    <scope>NUCLEOTIDE SEQUENCE [LARGE SCALE GENOMIC DNA]</scope>
    <source>
        <strain evidence="9 10">NBRC 103193</strain>
    </source>
</reference>
<dbReference type="InterPro" id="IPR001516">
    <property type="entry name" value="Proton_antipo_N"/>
</dbReference>
<protein>
    <submittedName>
        <fullName evidence="9">NADH-quinone oxidoreductase subunit L</fullName>
    </submittedName>
</protein>
<evidence type="ECO:0000256" key="3">
    <source>
        <dbReference type="ARBA" id="ARBA00022989"/>
    </source>
</evidence>
<keyword evidence="3 6" id="KW-1133">Transmembrane helix</keyword>
<dbReference type="AlphaFoldDB" id="A0A0D6MJ67"/>
<dbReference type="Pfam" id="PF00662">
    <property type="entry name" value="Proton_antipo_N"/>
    <property type="match status" value="1"/>
</dbReference>
<feature type="domain" description="NADH-Ubiquinone oxidoreductase (complex I) chain 5 N-terminal" evidence="8">
    <location>
        <begin position="71"/>
        <end position="121"/>
    </location>
</feature>
<evidence type="ECO:0000259" key="8">
    <source>
        <dbReference type="Pfam" id="PF00662"/>
    </source>
</evidence>
<feature type="transmembrane region" description="Helical" evidence="6">
    <location>
        <begin position="206"/>
        <end position="227"/>
    </location>
</feature>
<feature type="transmembrane region" description="Helical" evidence="6">
    <location>
        <begin position="411"/>
        <end position="436"/>
    </location>
</feature>
<name>A0A0D6MJ67_9PROT</name>
<feature type="transmembrane region" description="Helical" evidence="6">
    <location>
        <begin position="174"/>
        <end position="194"/>
    </location>
</feature>
<keyword evidence="4 6" id="KW-0472">Membrane</keyword>
<feature type="transmembrane region" description="Helical" evidence="6">
    <location>
        <begin position="89"/>
        <end position="108"/>
    </location>
</feature>
<dbReference type="Pfam" id="PF00361">
    <property type="entry name" value="Proton_antipo_M"/>
    <property type="match status" value="1"/>
</dbReference>
<dbReference type="GO" id="GO:0016020">
    <property type="term" value="C:membrane"/>
    <property type="evidence" value="ECO:0007669"/>
    <property type="project" value="UniProtKB-SubCell"/>
</dbReference>